<keyword evidence="2" id="KW-1185">Reference proteome</keyword>
<dbReference type="EMBL" id="CM056820">
    <property type="protein sequence ID" value="KAJ8616620.1"/>
    <property type="molecule type" value="Genomic_DNA"/>
</dbReference>
<accession>A0ACC2K697</accession>
<organism evidence="1 2">
    <name type="scientific">Persea americana</name>
    <name type="common">Avocado</name>
    <dbReference type="NCBI Taxonomy" id="3435"/>
    <lineage>
        <taxon>Eukaryota</taxon>
        <taxon>Viridiplantae</taxon>
        <taxon>Streptophyta</taxon>
        <taxon>Embryophyta</taxon>
        <taxon>Tracheophyta</taxon>
        <taxon>Spermatophyta</taxon>
        <taxon>Magnoliopsida</taxon>
        <taxon>Magnoliidae</taxon>
        <taxon>Laurales</taxon>
        <taxon>Lauraceae</taxon>
        <taxon>Persea</taxon>
    </lineage>
</organism>
<protein>
    <submittedName>
        <fullName evidence="1">Uncharacterized protein</fullName>
    </submittedName>
</protein>
<dbReference type="Proteomes" id="UP001234297">
    <property type="component" value="Chromosome 12"/>
</dbReference>
<evidence type="ECO:0000313" key="1">
    <source>
        <dbReference type="EMBL" id="KAJ8616620.1"/>
    </source>
</evidence>
<name>A0ACC2K697_PERAE</name>
<comment type="caution">
    <text evidence="1">The sequence shown here is derived from an EMBL/GenBank/DDBJ whole genome shotgun (WGS) entry which is preliminary data.</text>
</comment>
<reference evidence="1 2" key="1">
    <citation type="journal article" date="2022" name="Hortic Res">
        <title>A haplotype resolved chromosomal level avocado genome allows analysis of novel avocado genes.</title>
        <authorList>
            <person name="Nath O."/>
            <person name="Fletcher S.J."/>
            <person name="Hayward A."/>
            <person name="Shaw L.M."/>
            <person name="Masouleh A.K."/>
            <person name="Furtado A."/>
            <person name="Henry R.J."/>
            <person name="Mitter N."/>
        </authorList>
    </citation>
    <scope>NUCLEOTIDE SEQUENCE [LARGE SCALE GENOMIC DNA]</scope>
    <source>
        <strain evidence="2">cv. Hass</strain>
    </source>
</reference>
<evidence type="ECO:0000313" key="2">
    <source>
        <dbReference type="Proteomes" id="UP001234297"/>
    </source>
</evidence>
<gene>
    <name evidence="1" type="ORF">MRB53_035992</name>
</gene>
<sequence>MFTQHGLEYAVHIIKSHFGDLVSKACKCLLQKGPLTLQALAQRTQLPRDQLKKCLLVLIQHNCVQAFIPESEETSDLQRNFVQYIAIFDNILHRSRFSKFLQIAAEQLDGQCEELLKGLLQHGRLTLESVIARAVSQKNEGNSESQDAHRANFVRLIHARFVERCPTAQPVLQPVPESALNKRRGAKLSIKQDLPYAFKFAGELLTIEKRAILAAAPSHSERFSVIVDIGSDIDVKSNQRCSSATTGEKRKYEALEMDNETMAAICEKEVLWRANFEEFVRCLRHKACVANVRSKLDVKTGTVLEAILEATRSSEEKVKEETSVPLSMDTILQEVRGRPEGLEMTLEHVRAALNQLGCVPSLAGTEGLYSIDLKNIIANAQNEEVEAVVLNRYGREAYRIFRLLAKDSRLLETNQISDTTLVDKKEASELLFRLWKDGFLDMERMSSTLPKQATIFLWKVKKDSLWEHVVDTMYHAALNVSQRMDFEREQEQELRQIQPDLMTEALKKRYNRLRRVMLILESSLLKLDDAFMLFNDF</sequence>
<proteinExistence type="predicted"/>